<dbReference type="InterPro" id="IPR043128">
    <property type="entry name" value="Rev_trsase/Diguanyl_cyclase"/>
</dbReference>
<evidence type="ECO:0000313" key="4">
    <source>
        <dbReference type="Proteomes" id="UP001158045"/>
    </source>
</evidence>
<proteinExistence type="predicted"/>
<keyword evidence="3" id="KW-0548">Nucleotidyltransferase</keyword>
<dbReference type="SMART" id="SM00267">
    <property type="entry name" value="GGDEF"/>
    <property type="match status" value="1"/>
</dbReference>
<dbReference type="PROSITE" id="PS50887">
    <property type="entry name" value="GGDEF"/>
    <property type="match status" value="1"/>
</dbReference>
<accession>A0ABT6NAJ0</accession>
<dbReference type="CDD" id="cd01949">
    <property type="entry name" value="GGDEF"/>
    <property type="match status" value="1"/>
</dbReference>
<organism evidence="3 4">
    <name type="scientific">Fusibacter bizertensis</name>
    <dbReference type="NCBI Taxonomy" id="1488331"/>
    <lineage>
        <taxon>Bacteria</taxon>
        <taxon>Bacillati</taxon>
        <taxon>Bacillota</taxon>
        <taxon>Clostridia</taxon>
        <taxon>Eubacteriales</taxon>
        <taxon>Eubacteriales Family XII. Incertae Sedis</taxon>
        <taxon>Fusibacter</taxon>
    </lineage>
</organism>
<dbReference type="InterPro" id="IPR050469">
    <property type="entry name" value="Diguanylate_Cyclase"/>
</dbReference>
<dbReference type="Gene3D" id="3.30.70.270">
    <property type="match status" value="1"/>
</dbReference>
<comment type="caution">
    <text evidence="3">The sequence shown here is derived from an EMBL/GenBank/DDBJ whole genome shotgun (WGS) entry which is preliminary data.</text>
</comment>
<dbReference type="SUPFAM" id="SSF63829">
    <property type="entry name" value="Calcium-dependent phosphotriesterase"/>
    <property type="match status" value="4"/>
</dbReference>
<name>A0ABT6NAJ0_9FIRM</name>
<keyword evidence="4" id="KW-1185">Reference proteome</keyword>
<keyword evidence="1" id="KW-0472">Membrane</keyword>
<dbReference type="RefSeq" id="WP_281093250.1">
    <property type="nucleotide sequence ID" value="NZ_JARYZI010000002.1"/>
</dbReference>
<dbReference type="Gene3D" id="2.60.40.10">
    <property type="entry name" value="Immunoglobulins"/>
    <property type="match status" value="1"/>
</dbReference>
<dbReference type="Proteomes" id="UP001158045">
    <property type="component" value="Unassembled WGS sequence"/>
</dbReference>
<dbReference type="EMBL" id="JARYZI010000002">
    <property type="protein sequence ID" value="MDH8677435.1"/>
    <property type="molecule type" value="Genomic_DNA"/>
</dbReference>
<dbReference type="Pfam" id="PF07494">
    <property type="entry name" value="Reg_prop"/>
    <property type="match status" value="3"/>
</dbReference>
<dbReference type="EC" id="2.7.7.65" evidence="3"/>
<dbReference type="NCBIfam" id="TIGR00254">
    <property type="entry name" value="GGDEF"/>
    <property type="match status" value="1"/>
</dbReference>
<dbReference type="Pfam" id="PF07495">
    <property type="entry name" value="Y_Y_Y"/>
    <property type="match status" value="1"/>
</dbReference>
<dbReference type="InterPro" id="IPR029787">
    <property type="entry name" value="Nucleotide_cyclase"/>
</dbReference>
<dbReference type="PANTHER" id="PTHR45138">
    <property type="entry name" value="REGULATORY COMPONENTS OF SENSORY TRANSDUCTION SYSTEM"/>
    <property type="match status" value="1"/>
</dbReference>
<protein>
    <submittedName>
        <fullName evidence="3">Diguanylate cyclase</fullName>
        <ecNumber evidence="3">2.7.7.65</ecNumber>
    </submittedName>
</protein>
<keyword evidence="1" id="KW-1133">Transmembrane helix</keyword>
<dbReference type="SUPFAM" id="SSF55073">
    <property type="entry name" value="Nucleotide cyclase"/>
    <property type="match status" value="1"/>
</dbReference>
<dbReference type="InterPro" id="IPR011110">
    <property type="entry name" value="Reg_prop"/>
</dbReference>
<dbReference type="InterPro" id="IPR000160">
    <property type="entry name" value="GGDEF_dom"/>
</dbReference>
<gene>
    <name evidence="3" type="ORF">QE109_04710</name>
</gene>
<dbReference type="Pfam" id="PF00990">
    <property type="entry name" value="GGDEF"/>
    <property type="match status" value="1"/>
</dbReference>
<evidence type="ECO:0000259" key="2">
    <source>
        <dbReference type="PROSITE" id="PS50887"/>
    </source>
</evidence>
<dbReference type="GO" id="GO:0052621">
    <property type="term" value="F:diguanylate cyclase activity"/>
    <property type="evidence" value="ECO:0007669"/>
    <property type="project" value="UniProtKB-EC"/>
</dbReference>
<dbReference type="Gene3D" id="2.130.10.10">
    <property type="entry name" value="YVTN repeat-like/Quinoprotein amine dehydrogenase"/>
    <property type="match status" value="2"/>
</dbReference>
<feature type="transmembrane region" description="Helical" evidence="1">
    <location>
        <begin position="779"/>
        <end position="799"/>
    </location>
</feature>
<dbReference type="InterPro" id="IPR013783">
    <property type="entry name" value="Ig-like_fold"/>
</dbReference>
<dbReference type="InterPro" id="IPR015943">
    <property type="entry name" value="WD40/YVTN_repeat-like_dom_sf"/>
</dbReference>
<evidence type="ECO:0000256" key="1">
    <source>
        <dbReference type="SAM" id="Phobius"/>
    </source>
</evidence>
<keyword evidence="1" id="KW-0812">Transmembrane</keyword>
<keyword evidence="3" id="KW-0808">Transferase</keyword>
<dbReference type="InterPro" id="IPR011123">
    <property type="entry name" value="Y_Y_Y"/>
</dbReference>
<reference evidence="3 4" key="1">
    <citation type="submission" date="2023-04" db="EMBL/GenBank/DDBJ databases">
        <title>Fusibacter bizertensis strain WBS, isolated from littoral bottom sediments of the Arctic seas - biochemical and genomic analysis.</title>
        <authorList>
            <person name="Brioukhanov A.L."/>
        </authorList>
    </citation>
    <scope>NUCLEOTIDE SEQUENCE [LARGE SCALE GENOMIC DNA]</scope>
    <source>
        <strain evidence="3 4">WBS</strain>
    </source>
</reference>
<feature type="domain" description="GGDEF" evidence="2">
    <location>
        <begin position="859"/>
        <end position="996"/>
    </location>
</feature>
<evidence type="ECO:0000313" key="3">
    <source>
        <dbReference type="EMBL" id="MDH8677435.1"/>
    </source>
</evidence>
<dbReference type="PANTHER" id="PTHR45138:SF9">
    <property type="entry name" value="DIGUANYLATE CYCLASE DGCM-RELATED"/>
    <property type="match status" value="1"/>
</dbReference>
<sequence>MKQKQKINKSIIAIILSVILISLSHISYGAKLDVIREGTTPSFEVLDRSSGLSNLSVSSIVQDKDGFLWFGTQGGLNRYDGRTFEVYTNDPYESNGLVHNLIQTMFYDAEQNQLWIGTYQGISRLDIDTNQFTNYTVATNGISNPVIVAIDMDSEGYIWAGTLDGLNKLNPETGDVKVYDVPGKVIRDIFWDTQGTMWLGSYQGLLYFDVEKEEVVPSGYYLPSESVMTVGEYTPGELTLGIWDGGIVTINLETKKIVTRSYDDNRVYAYAMSSDETQWIGTWGGGLFARTKEGEVHHFTSDGKVGNLSHSIVYSLFQDSSGILWVGTNGGGICKVNPLKRNYVVFAHDKEDPTSLSAGKINSILRDDAGYLWVAVYNEGLNKISPDNKTITKYTADENGIGTLTDPNVVDILKMDDGTLYFTVGNEVMKYSPEIDQFTTIVSLPDGAIGYALESNDDGILWSGTHSDGLYRLNLKTGENIHYMTTDPDHQISDDLIYDIKYDHLGRLWIATNNGLNLLEPGASAFKVFKATKGDITQLASNTIHVIFEDQYQNMWFGLVGGGLARYNEDGTFKSYLERDGMPSNVVLGILEGSDGRIWTSTQNGLAIVTPETGDIFVLTPDDGIGGYEFNAGHYADTDGTMYFGGIHGITAIPGNINEGVLKAPKVYITDVDIFQKPFEENRNYFNGQSLKLKQDETFLGFKLVALDYDSPDKVRFTYRLKGFDQGWIYSGTVDYVTYSKLPSGVYTLEVFAETARGISSDVVSMHIEIAKPWYKTSFAYMGYTVALALVIFAIFKIWQGTVIKRRNTELGTLNIKLEEANKMLEALSTKDPLTGVYNRRYFNARLDEELQLAIRSEIELSLVMLDLDNFKEINDQYGHHYGDRYLERLGEVLVSSLKRSTDFVVRYGGDEFLIVLFDTDAEGASKLATLIKDNVEATSVIDQKTNITINTTCSLGVLSFIPTAGTMSNQVTKLVDEALYIAKKEGKNRIVAYNGSEKLFENNILTDIE</sequence>